<name>T0Z4L2_9ZZZZ</name>
<organism evidence="1">
    <name type="scientific">mine drainage metagenome</name>
    <dbReference type="NCBI Taxonomy" id="410659"/>
    <lineage>
        <taxon>unclassified sequences</taxon>
        <taxon>metagenomes</taxon>
        <taxon>ecological metagenomes</taxon>
    </lineage>
</organism>
<accession>T0Z4L2</accession>
<dbReference type="AlphaFoldDB" id="T0Z4L2"/>
<proteinExistence type="predicted"/>
<evidence type="ECO:0000313" key="1">
    <source>
        <dbReference type="EMBL" id="EQD42971.1"/>
    </source>
</evidence>
<dbReference type="EMBL" id="AUZX01011519">
    <property type="protein sequence ID" value="EQD42971.1"/>
    <property type="molecule type" value="Genomic_DNA"/>
</dbReference>
<gene>
    <name evidence="1" type="ORF">B1A_15697</name>
</gene>
<reference evidence="1" key="1">
    <citation type="submission" date="2013-08" db="EMBL/GenBank/DDBJ databases">
        <authorList>
            <person name="Mendez C."/>
            <person name="Richter M."/>
            <person name="Ferrer M."/>
            <person name="Sanchez J."/>
        </authorList>
    </citation>
    <scope>NUCLEOTIDE SEQUENCE</scope>
</reference>
<reference evidence="1" key="2">
    <citation type="journal article" date="2014" name="ISME J.">
        <title>Microbial stratification in low pH oxic and suboxic macroscopic growths along an acid mine drainage.</title>
        <authorList>
            <person name="Mendez-Garcia C."/>
            <person name="Mesa V."/>
            <person name="Sprenger R.R."/>
            <person name="Richter M."/>
            <person name="Diez M.S."/>
            <person name="Solano J."/>
            <person name="Bargiela R."/>
            <person name="Golyshina O.V."/>
            <person name="Manteca A."/>
            <person name="Ramos J.L."/>
            <person name="Gallego J.R."/>
            <person name="Llorente I."/>
            <person name="Martins Dos Santos V.A."/>
            <person name="Jensen O.N."/>
            <person name="Pelaez A.I."/>
            <person name="Sanchez J."/>
            <person name="Ferrer M."/>
        </authorList>
    </citation>
    <scope>NUCLEOTIDE SEQUENCE</scope>
</reference>
<comment type="caution">
    <text evidence="1">The sequence shown here is derived from an EMBL/GenBank/DDBJ whole genome shotgun (WGS) entry which is preliminary data.</text>
</comment>
<sequence>MRGSISTLNISYRKDLPRGLAESEAELSTYIVGYHFGFDFQEDSGAYINGWLDDAKSKGGNLGKENISRVMNNARWLINKINASLKMKKKEEVRVY</sequence>
<protein>
    <submittedName>
        <fullName evidence="1">Uncharacterized protein</fullName>
    </submittedName>
</protein>